<reference evidence="3 4" key="1">
    <citation type="submission" date="2024-01" db="EMBL/GenBank/DDBJ databases">
        <title>The complete chloroplast genome sequence of Lithospermum erythrorhizon: insights into the phylogenetic relationship among Boraginaceae species and the maternal lineages of purple gromwells.</title>
        <authorList>
            <person name="Okada T."/>
            <person name="Watanabe K."/>
        </authorList>
    </citation>
    <scope>NUCLEOTIDE SEQUENCE [LARGE SCALE GENOMIC DNA]</scope>
</reference>
<dbReference type="EMBL" id="BAABME010001362">
    <property type="protein sequence ID" value="GAA0149189.1"/>
    <property type="molecule type" value="Genomic_DNA"/>
</dbReference>
<proteinExistence type="predicted"/>
<gene>
    <name evidence="3" type="ORF">LIER_08430</name>
</gene>
<dbReference type="AlphaFoldDB" id="A0AAV3PC25"/>
<comment type="caution">
    <text evidence="3">The sequence shown here is derived from an EMBL/GenBank/DDBJ whole genome shotgun (WGS) entry which is preliminary data.</text>
</comment>
<feature type="compositionally biased region" description="Basic and acidic residues" evidence="2">
    <location>
        <begin position="327"/>
        <end position="347"/>
    </location>
</feature>
<dbReference type="GO" id="GO:0006457">
    <property type="term" value="P:protein folding"/>
    <property type="evidence" value="ECO:0007669"/>
    <property type="project" value="TreeGrafter"/>
</dbReference>
<protein>
    <recommendedName>
        <fullName evidence="5">BAG family molecular chaperone regulator 8, chloroplastic</fullName>
    </recommendedName>
</protein>
<dbReference type="InterPro" id="IPR040400">
    <property type="entry name" value="BAG5/6/7/8"/>
</dbReference>
<name>A0AAV3PC25_LITER</name>
<feature type="region of interest" description="Disordered" evidence="2">
    <location>
        <begin position="308"/>
        <end position="439"/>
    </location>
</feature>
<dbReference type="GO" id="GO:0009506">
    <property type="term" value="C:plasmodesma"/>
    <property type="evidence" value="ECO:0007669"/>
    <property type="project" value="TreeGrafter"/>
</dbReference>
<dbReference type="PANTHER" id="PTHR33322:SF18">
    <property type="entry name" value="BAG FAMILY MOLECULAR CHAPERONE REGULATOR 8, CHLOROPLASTIC"/>
    <property type="match status" value="1"/>
</dbReference>
<dbReference type="Proteomes" id="UP001454036">
    <property type="component" value="Unassembled WGS sequence"/>
</dbReference>
<evidence type="ECO:0000256" key="1">
    <source>
        <dbReference type="ARBA" id="ARBA00023186"/>
    </source>
</evidence>
<evidence type="ECO:0008006" key="5">
    <source>
        <dbReference type="Google" id="ProtNLM"/>
    </source>
</evidence>
<feature type="compositionally biased region" description="Acidic residues" evidence="2">
    <location>
        <begin position="382"/>
        <end position="395"/>
    </location>
</feature>
<organism evidence="3 4">
    <name type="scientific">Lithospermum erythrorhizon</name>
    <name type="common">Purple gromwell</name>
    <name type="synonym">Lithospermum officinale var. erythrorhizon</name>
    <dbReference type="NCBI Taxonomy" id="34254"/>
    <lineage>
        <taxon>Eukaryota</taxon>
        <taxon>Viridiplantae</taxon>
        <taxon>Streptophyta</taxon>
        <taxon>Embryophyta</taxon>
        <taxon>Tracheophyta</taxon>
        <taxon>Spermatophyta</taxon>
        <taxon>Magnoliopsida</taxon>
        <taxon>eudicotyledons</taxon>
        <taxon>Gunneridae</taxon>
        <taxon>Pentapetalae</taxon>
        <taxon>asterids</taxon>
        <taxon>lamiids</taxon>
        <taxon>Boraginales</taxon>
        <taxon>Boraginaceae</taxon>
        <taxon>Boraginoideae</taxon>
        <taxon>Lithospermeae</taxon>
        <taxon>Lithospermum</taxon>
    </lineage>
</organism>
<dbReference type="PANTHER" id="PTHR33322">
    <property type="entry name" value="BAG DOMAIN CONTAINING PROTEIN, EXPRESSED"/>
    <property type="match status" value="1"/>
</dbReference>
<evidence type="ECO:0000313" key="4">
    <source>
        <dbReference type="Proteomes" id="UP001454036"/>
    </source>
</evidence>
<keyword evidence="4" id="KW-1185">Reference proteome</keyword>
<sequence length="453" mass="50902">MSYLHHHHHHQPYHPTPPNTTTCHCCCSHTNYPPCYHPPPPPNPHLHHPPPPPPLQPHFPTPYTPQIHQFTPPHNPYHFQEPIEQQQQQQHLQPIISSLLSRISALETSLKCYGSTSASHSLRDAAARTIQTHFRSFILHRSRTLGDLKNLASIKSTLNALKSSISRNGYVGHQALYAKATNLVLRLDSIQGGDPMIRDGKMSISRELNQFFKLIDGVSLKKSELSSRILKNVRCGGNNTKPRDVYSDQRGDIDNVKLGRLRNETMKLREQIRRIGELDIGESDDDEYEDLDNLRTLLARKKGVAVSGTGGIKLNDNSQARAKRSVRFADNEVIRSRNEPVRTGEHDSGDDDGDLSDDDQLLVIDDHRRETKENGILRQEKLDDEEEGQTEDDEGSPPSSNGGSDVAFPSRSRGEAGRTNYAQSEDGSFTFCAPLPVKMEPRADLMSRMKLVK</sequence>
<accession>A0AAV3PC25</accession>
<evidence type="ECO:0000256" key="2">
    <source>
        <dbReference type="SAM" id="MobiDB-lite"/>
    </source>
</evidence>
<feature type="compositionally biased region" description="Acidic residues" evidence="2">
    <location>
        <begin position="348"/>
        <end position="360"/>
    </location>
</feature>
<keyword evidence="1" id="KW-0143">Chaperone</keyword>
<evidence type="ECO:0000313" key="3">
    <source>
        <dbReference type="EMBL" id="GAA0149189.1"/>
    </source>
</evidence>
<feature type="compositionally biased region" description="Basic and acidic residues" evidence="2">
    <location>
        <begin position="364"/>
        <end position="381"/>
    </location>
</feature>